<dbReference type="Gene3D" id="3.30.300.340">
    <property type="entry name" value="S-adenosylmethionine synthetase, N-terminal domain"/>
    <property type="match status" value="1"/>
</dbReference>
<dbReference type="PANTHER" id="PTHR36697:SF1">
    <property type="entry name" value="S-ADENOSYLMETHIONINE SYNTHASE"/>
    <property type="match status" value="1"/>
</dbReference>
<gene>
    <name evidence="2" type="ORF">B9Q04_13320</name>
</gene>
<accession>A0A2R6C7T1</accession>
<dbReference type="Pfam" id="PF01941">
    <property type="entry name" value="AdoMet_Synthase"/>
    <property type="match status" value="1"/>
</dbReference>
<dbReference type="Proteomes" id="UP000242015">
    <property type="component" value="Unassembled WGS sequence"/>
</dbReference>
<reference evidence="2 3" key="1">
    <citation type="submission" date="2017-04" db="EMBL/GenBank/DDBJ databases">
        <title>Novel microbial lineages endemic to geothermal iron-oxide mats fill important gaps in the evolutionary history of Archaea.</title>
        <authorList>
            <person name="Jay Z.J."/>
            <person name="Beam J.P."/>
            <person name="Dlakic M."/>
            <person name="Rusch D.B."/>
            <person name="Kozubal M.A."/>
            <person name="Inskeep W.P."/>
        </authorList>
    </citation>
    <scope>NUCLEOTIDE SEQUENCE [LARGE SCALE GENOMIC DNA]</scope>
    <source>
        <strain evidence="2">BE_D</strain>
    </source>
</reference>
<dbReference type="Gene3D" id="3.30.300.10">
    <property type="match status" value="1"/>
</dbReference>
<dbReference type="EMBL" id="NEXF01000356">
    <property type="protein sequence ID" value="PSO06967.1"/>
    <property type="molecule type" value="Genomic_DNA"/>
</dbReference>
<proteinExistence type="predicted"/>
<dbReference type="Gene3D" id="3.30.300.280">
    <property type="entry name" value="S-adenosylmethionine synthetase, C-terminal domain"/>
    <property type="match status" value="1"/>
</dbReference>
<dbReference type="AlphaFoldDB" id="A0A2R6C7T1"/>
<organism evidence="2 3">
    <name type="scientific">Candidatus Marsarchaeota G2 archaeon BE_D</name>
    <dbReference type="NCBI Taxonomy" id="1978158"/>
    <lineage>
        <taxon>Archaea</taxon>
        <taxon>Candidatus Marsarchaeota</taxon>
        <taxon>Candidatus Marsarchaeota group 2</taxon>
    </lineage>
</organism>
<evidence type="ECO:0000256" key="1">
    <source>
        <dbReference type="SAM" id="MobiDB-lite"/>
    </source>
</evidence>
<evidence type="ECO:0000313" key="2">
    <source>
        <dbReference type="EMBL" id="PSO06967.1"/>
    </source>
</evidence>
<dbReference type="InterPro" id="IPR027790">
    <property type="entry name" value="AdoMet_synthase_2_family"/>
</dbReference>
<feature type="region of interest" description="Disordered" evidence="1">
    <location>
        <begin position="277"/>
        <end position="307"/>
    </location>
</feature>
<feature type="non-terminal residue" evidence="2">
    <location>
        <position position="307"/>
    </location>
</feature>
<dbReference type="InterPro" id="IPR042543">
    <property type="entry name" value="AdoMet_synthase_2"/>
</dbReference>
<name>A0A2R6C7T1_9ARCH</name>
<evidence type="ECO:0000313" key="3">
    <source>
        <dbReference type="Proteomes" id="UP000242015"/>
    </source>
</evidence>
<sequence length="307" mass="33532">MDATGISVRLLKGSRVTEQHVEFVERKGLGHPDYIADSVAEEFSRCLSAYYLEEFGTILHHNVDKTLLVGGQARPVYGGGEVITPILIVQAGRATKQVLYDGKLRDVPVGRLAVESAKRWISKNLRYMDPERHIVVDHKINPSSVDLVSLFNAGTKKTPLSNDTSFGVGFAPLTPLEKTVLTVERTLNSETFKRRVPESGEDIKVMGLRRGDEYVLTIAAAIIAPLVKNYEHYLDVKAKISEEALKVATSIIGSPKIKVHVNTADRDADSAYLTVTGSSAEHGDDGAVGRGNRSNGLITPNRPMSLE</sequence>
<dbReference type="PANTHER" id="PTHR36697">
    <property type="entry name" value="S-ADENOSYLMETHIONINE SYNTHASE"/>
    <property type="match status" value="1"/>
</dbReference>
<dbReference type="InterPro" id="IPR042544">
    <property type="entry name" value="AdoMet_synthase_3"/>
</dbReference>
<comment type="caution">
    <text evidence="2">The sequence shown here is derived from an EMBL/GenBank/DDBJ whole genome shotgun (WGS) entry which is preliminary data.</text>
</comment>
<protein>
    <submittedName>
        <fullName evidence="2">S-adenosylmethionine synthetase</fullName>
    </submittedName>
</protein>